<feature type="non-terminal residue" evidence="2">
    <location>
        <position position="1"/>
    </location>
</feature>
<proteinExistence type="predicted"/>
<feature type="compositionally biased region" description="Basic residues" evidence="1">
    <location>
        <begin position="15"/>
        <end position="34"/>
    </location>
</feature>
<dbReference type="EMBL" id="CADCVJ010000058">
    <property type="protein sequence ID" value="CAA9467098.1"/>
    <property type="molecule type" value="Genomic_DNA"/>
</dbReference>
<organism evidence="2">
    <name type="scientific">uncultured Solirubrobacteraceae bacterium</name>
    <dbReference type="NCBI Taxonomy" id="1162706"/>
    <lineage>
        <taxon>Bacteria</taxon>
        <taxon>Bacillati</taxon>
        <taxon>Actinomycetota</taxon>
        <taxon>Thermoleophilia</taxon>
        <taxon>Solirubrobacterales</taxon>
        <taxon>Solirubrobacteraceae</taxon>
        <taxon>environmental samples</taxon>
    </lineage>
</organism>
<evidence type="ECO:0000256" key="1">
    <source>
        <dbReference type="SAM" id="MobiDB-lite"/>
    </source>
</evidence>
<evidence type="ECO:0000313" key="2">
    <source>
        <dbReference type="EMBL" id="CAA9467098.1"/>
    </source>
</evidence>
<feature type="compositionally biased region" description="Basic and acidic residues" evidence="1">
    <location>
        <begin position="42"/>
        <end position="67"/>
    </location>
</feature>
<dbReference type="AlphaFoldDB" id="A0A6J4R8F6"/>
<accession>A0A6J4R8F6</accession>
<protein>
    <submittedName>
        <fullName evidence="2">Uncharacterized protein</fullName>
    </submittedName>
</protein>
<feature type="non-terminal residue" evidence="2">
    <location>
        <position position="130"/>
    </location>
</feature>
<gene>
    <name evidence="2" type="ORF">AVDCRST_MAG38-979</name>
</gene>
<feature type="compositionally biased region" description="Basic and acidic residues" evidence="1">
    <location>
        <begin position="80"/>
        <end position="89"/>
    </location>
</feature>
<sequence>ACRRPPHQRLQTRDRHPRPHADRRRAAHPRRRGQRAGSAGAARREPRLVRRHHDGDVRDAQGLERRRPPGVLRLHARRARLADPLRAGDHAALASRRGAAPSPRGDRRQVPGASRPRGRGPLRRAIRDGL</sequence>
<feature type="region of interest" description="Disordered" evidence="1">
    <location>
        <begin position="1"/>
        <end position="130"/>
    </location>
</feature>
<reference evidence="2" key="1">
    <citation type="submission" date="2020-02" db="EMBL/GenBank/DDBJ databases">
        <authorList>
            <person name="Meier V. D."/>
        </authorList>
    </citation>
    <scope>NUCLEOTIDE SEQUENCE</scope>
    <source>
        <strain evidence="2">AVDCRST_MAG38</strain>
    </source>
</reference>
<name>A0A6J4R8F6_9ACTN</name>